<dbReference type="CDD" id="cd07377">
    <property type="entry name" value="WHTH_GntR"/>
    <property type="match status" value="1"/>
</dbReference>
<dbReference type="SMART" id="SM00345">
    <property type="entry name" value="HTH_GNTR"/>
    <property type="match status" value="1"/>
</dbReference>
<dbReference type="InterPro" id="IPR051446">
    <property type="entry name" value="HTH_trans_reg/aminotransferase"/>
</dbReference>
<evidence type="ECO:0000256" key="5">
    <source>
        <dbReference type="ARBA" id="ARBA00023163"/>
    </source>
</evidence>
<dbReference type="Pfam" id="PF00155">
    <property type="entry name" value="Aminotran_1_2"/>
    <property type="match status" value="1"/>
</dbReference>
<evidence type="ECO:0000256" key="3">
    <source>
        <dbReference type="ARBA" id="ARBA00023015"/>
    </source>
</evidence>
<evidence type="ECO:0000259" key="6">
    <source>
        <dbReference type="PROSITE" id="PS50949"/>
    </source>
</evidence>
<dbReference type="InterPro" id="IPR036390">
    <property type="entry name" value="WH_DNA-bd_sf"/>
</dbReference>
<keyword evidence="3" id="KW-0805">Transcription regulation</keyword>
<dbReference type="PANTHER" id="PTHR46577">
    <property type="entry name" value="HTH-TYPE TRANSCRIPTIONAL REGULATORY PROTEIN GABR"/>
    <property type="match status" value="1"/>
</dbReference>
<evidence type="ECO:0000313" key="8">
    <source>
        <dbReference type="Proteomes" id="UP000253562"/>
    </source>
</evidence>
<dbReference type="PANTHER" id="PTHR46577:SF1">
    <property type="entry name" value="HTH-TYPE TRANSCRIPTIONAL REGULATORY PROTEIN GABR"/>
    <property type="match status" value="1"/>
</dbReference>
<keyword evidence="4" id="KW-0238">DNA-binding</keyword>
<dbReference type="GO" id="GO:0030170">
    <property type="term" value="F:pyridoxal phosphate binding"/>
    <property type="evidence" value="ECO:0007669"/>
    <property type="project" value="InterPro"/>
</dbReference>
<dbReference type="Proteomes" id="UP000253562">
    <property type="component" value="Unassembled WGS sequence"/>
</dbReference>
<keyword evidence="2" id="KW-0663">Pyridoxal phosphate</keyword>
<dbReference type="Gene3D" id="3.40.640.10">
    <property type="entry name" value="Type I PLP-dependent aspartate aminotransferase-like (Major domain)"/>
    <property type="match status" value="1"/>
</dbReference>
<dbReference type="SUPFAM" id="SSF53383">
    <property type="entry name" value="PLP-dependent transferases"/>
    <property type="match status" value="1"/>
</dbReference>
<protein>
    <submittedName>
        <fullName evidence="7">PLP-dependent aminotransferase family protein</fullName>
    </submittedName>
</protein>
<keyword evidence="7" id="KW-0032">Aminotransferase</keyword>
<dbReference type="EMBL" id="QPEX01000034">
    <property type="protein sequence ID" value="RCS44615.1"/>
    <property type="molecule type" value="Genomic_DNA"/>
</dbReference>
<feature type="domain" description="HTH gntR-type" evidence="6">
    <location>
        <begin position="15"/>
        <end position="83"/>
    </location>
</feature>
<dbReference type="AlphaFoldDB" id="A0A368KN24"/>
<reference evidence="7 8" key="1">
    <citation type="submission" date="2018-07" db="EMBL/GenBank/DDBJ databases">
        <title>Comparative genomes isolates from brazilian mangrove.</title>
        <authorList>
            <person name="De Araujo J.E."/>
            <person name="Taketani R.G."/>
            <person name="Silva M.C.P."/>
            <person name="Lourenco M.V."/>
            <person name="Oliveira V.M."/>
            <person name="Andreote F.D."/>
        </authorList>
    </citation>
    <scope>NUCLEOTIDE SEQUENCE [LARGE SCALE GENOMIC DNA]</scope>
    <source>
        <strain evidence="7 8">HEX PRIS-MGV</strain>
    </source>
</reference>
<dbReference type="Gene3D" id="1.10.10.10">
    <property type="entry name" value="Winged helix-like DNA-binding domain superfamily/Winged helix DNA-binding domain"/>
    <property type="match status" value="1"/>
</dbReference>
<keyword evidence="5" id="KW-0804">Transcription</keyword>
<dbReference type="CDD" id="cd00609">
    <property type="entry name" value="AAT_like"/>
    <property type="match status" value="1"/>
</dbReference>
<dbReference type="InterPro" id="IPR015424">
    <property type="entry name" value="PyrdxlP-dep_Trfase"/>
</dbReference>
<comment type="caution">
    <text evidence="7">The sequence shown here is derived from an EMBL/GenBank/DDBJ whole genome shotgun (WGS) entry which is preliminary data.</text>
</comment>
<comment type="similarity">
    <text evidence="1">In the C-terminal section; belongs to the class-I pyridoxal-phosphate-dependent aminotransferase family.</text>
</comment>
<name>A0A368KN24_9BACT</name>
<evidence type="ECO:0000256" key="2">
    <source>
        <dbReference type="ARBA" id="ARBA00022898"/>
    </source>
</evidence>
<dbReference type="OrthoDB" id="9808770at2"/>
<dbReference type="InterPro" id="IPR000524">
    <property type="entry name" value="Tscrpt_reg_HTH_GntR"/>
</dbReference>
<keyword evidence="7" id="KW-0808">Transferase</keyword>
<dbReference type="GO" id="GO:0003700">
    <property type="term" value="F:DNA-binding transcription factor activity"/>
    <property type="evidence" value="ECO:0007669"/>
    <property type="project" value="InterPro"/>
</dbReference>
<dbReference type="InterPro" id="IPR004839">
    <property type="entry name" value="Aminotransferase_I/II_large"/>
</dbReference>
<evidence type="ECO:0000256" key="4">
    <source>
        <dbReference type="ARBA" id="ARBA00023125"/>
    </source>
</evidence>
<dbReference type="GO" id="GO:0003677">
    <property type="term" value="F:DNA binding"/>
    <property type="evidence" value="ECO:0007669"/>
    <property type="project" value="UniProtKB-KW"/>
</dbReference>
<gene>
    <name evidence="7" type="ORF">DTL42_16955</name>
</gene>
<sequence length="451" mass="48739">MRRTDWIPRIEATDLPLFEAIAQSIAEDIAEGTLLPGDHLPTQRQLAKRLNLDVTTIARGYATAASCGHVESRVGSGTFVRAVSSSEATSATRTDVVDRSMNQPPDLPVELLEAMKRSAATALEAFPQILRYQPEGGDARDKAAAFNWMSRRGIVVENHSLHITTGAHAALTAILSAELAAGGAIACDQLTYPGLFGIASLLGRKVQGIPADREGMLPDALARTIEQKGVRAIYLNPTLHNPTTATIPLQRRLDLVKVARQFGIPIIEDDAYGFLPVKPPPAFVMLAPEQTYYVGGLAKCMAPGLRIANLLVPIARKTLGVSERLRAVSVMASPITTAIVTQWIESGLADKILAGIRHETRRRRKLLLPAIPKEKVQTAEHCFHAWVTAPETTSAKRMVETLRGFGIGAVSVEAFRTDPISPNAFRLCLGGAVSVPTLEQALAWVTECYRA</sequence>
<dbReference type="RefSeq" id="WP_114370117.1">
    <property type="nucleotide sequence ID" value="NZ_QPEX01000034.1"/>
</dbReference>
<dbReference type="InterPro" id="IPR036388">
    <property type="entry name" value="WH-like_DNA-bd_sf"/>
</dbReference>
<dbReference type="Pfam" id="PF00392">
    <property type="entry name" value="GntR"/>
    <property type="match status" value="1"/>
</dbReference>
<dbReference type="GO" id="GO:0008483">
    <property type="term" value="F:transaminase activity"/>
    <property type="evidence" value="ECO:0007669"/>
    <property type="project" value="UniProtKB-KW"/>
</dbReference>
<proteinExistence type="inferred from homology"/>
<dbReference type="InterPro" id="IPR015421">
    <property type="entry name" value="PyrdxlP-dep_Trfase_major"/>
</dbReference>
<dbReference type="PROSITE" id="PS50949">
    <property type="entry name" value="HTH_GNTR"/>
    <property type="match status" value="1"/>
</dbReference>
<accession>A0A368KN24</accession>
<dbReference type="SUPFAM" id="SSF46785">
    <property type="entry name" value="Winged helix' DNA-binding domain"/>
    <property type="match status" value="1"/>
</dbReference>
<evidence type="ECO:0000256" key="1">
    <source>
        <dbReference type="ARBA" id="ARBA00005384"/>
    </source>
</evidence>
<organism evidence="7 8">
    <name type="scientific">Bremerella cremea</name>
    <dbReference type="NCBI Taxonomy" id="1031537"/>
    <lineage>
        <taxon>Bacteria</taxon>
        <taxon>Pseudomonadati</taxon>
        <taxon>Planctomycetota</taxon>
        <taxon>Planctomycetia</taxon>
        <taxon>Pirellulales</taxon>
        <taxon>Pirellulaceae</taxon>
        <taxon>Bremerella</taxon>
    </lineage>
</organism>
<evidence type="ECO:0000313" key="7">
    <source>
        <dbReference type="EMBL" id="RCS44615.1"/>
    </source>
</evidence>